<proteinExistence type="predicted"/>
<gene>
    <name evidence="1" type="ORF">U9M73_03180</name>
</gene>
<sequence length="132" mass="14766">MSFKRTLIGIFRSQEGTSDRAKMPELKTRYYQLSKEKCWEEVSSTLKKIPGYKVLHEVPSVGEITLEKRTSLGRVMDITVSIVGTGPVRSAIDIYSATRGSMGDLGANYRNILQLFSVLDKKLAAYKVSSNQ</sequence>
<dbReference type="RefSeq" id="WP_016312740.1">
    <property type="nucleotide sequence ID" value="NZ_CBCSKM010000006.1"/>
</dbReference>
<evidence type="ECO:0000313" key="2">
    <source>
        <dbReference type="Proteomes" id="UP001292216"/>
    </source>
</evidence>
<dbReference type="Proteomes" id="UP001292216">
    <property type="component" value="Unassembled WGS sequence"/>
</dbReference>
<dbReference type="Pfam" id="PF07386">
    <property type="entry name" value="DUF1499"/>
    <property type="match status" value="1"/>
</dbReference>
<comment type="caution">
    <text evidence="1">The sequence shown here is derived from an EMBL/GenBank/DDBJ whole genome shotgun (WGS) entry which is preliminary data.</text>
</comment>
<evidence type="ECO:0000313" key="1">
    <source>
        <dbReference type="EMBL" id="MEA3568998.1"/>
    </source>
</evidence>
<dbReference type="EMBL" id="JAYERP010000001">
    <property type="protein sequence ID" value="MEA3568998.1"/>
    <property type="molecule type" value="Genomic_DNA"/>
</dbReference>
<accession>A0ABU5PGC4</accession>
<organism evidence="1 2">
    <name type="scientific">Paenibacillus phoenicis</name>
    <dbReference type="NCBI Taxonomy" id="554117"/>
    <lineage>
        <taxon>Bacteria</taxon>
        <taxon>Bacillati</taxon>
        <taxon>Bacillota</taxon>
        <taxon>Bacilli</taxon>
        <taxon>Bacillales</taxon>
        <taxon>Paenibacillaceae</taxon>
        <taxon>Paenibacillus</taxon>
    </lineage>
</organism>
<keyword evidence="2" id="KW-1185">Reference proteome</keyword>
<dbReference type="GeneID" id="43345265"/>
<reference evidence="1 2" key="1">
    <citation type="submission" date="2023-12" db="EMBL/GenBank/DDBJ databases">
        <title>Whole genome sequencing of Paenibacillus phoenicis isolated from the Phoenix Mars Lander spacecraft assembly facility.</title>
        <authorList>
            <person name="Garcia A."/>
            <person name="Venkateswaran K."/>
        </authorList>
    </citation>
    <scope>NUCLEOTIDE SEQUENCE [LARGE SCALE GENOMIC DNA]</scope>
    <source>
        <strain evidence="1 2">3PO2SA</strain>
    </source>
</reference>
<protein>
    <submittedName>
        <fullName evidence="1">DUF1499 domain-containing protein</fullName>
    </submittedName>
</protein>
<dbReference type="InterPro" id="IPR010865">
    <property type="entry name" value="DUF1499"/>
</dbReference>
<name>A0ABU5PGC4_9BACL</name>